<dbReference type="AlphaFoldDB" id="A0A0F6SEZ9"/>
<protein>
    <submittedName>
        <fullName evidence="3">Uncharacterized protein</fullName>
    </submittedName>
</protein>
<evidence type="ECO:0000256" key="2">
    <source>
        <dbReference type="SAM" id="MobiDB-lite"/>
    </source>
</evidence>
<dbReference type="EMBL" id="CP011125">
    <property type="protein sequence ID" value="AKF06074.1"/>
    <property type="molecule type" value="Genomic_DNA"/>
</dbReference>
<name>A0A0F6SEZ9_9BACT</name>
<evidence type="ECO:0000313" key="3">
    <source>
        <dbReference type="EMBL" id="AKF06074.1"/>
    </source>
</evidence>
<dbReference type="Proteomes" id="UP000034883">
    <property type="component" value="Chromosome"/>
</dbReference>
<dbReference type="Pfam" id="PF07030">
    <property type="entry name" value="Phage_Mu_Gp36"/>
    <property type="match status" value="1"/>
</dbReference>
<feature type="compositionally biased region" description="Basic and acidic residues" evidence="2">
    <location>
        <begin position="145"/>
        <end position="157"/>
    </location>
</feature>
<dbReference type="KEGG" id="samy:DB32_003223"/>
<gene>
    <name evidence="3" type="ORF">DB32_003223</name>
</gene>
<accession>A0A0F6SEZ9</accession>
<sequence>MPYLDTNGFKALTMMPSTSVDELEVIAPGWLSAKLAAKSRWIDSRLAKRYAVPFDESNPPEAIRDWLARIVTLSAYLRRGVDATDEQFVEIQKDAEKAEQEVLEAANAETGLFELPLRSATNEHGITRGGPRSYSEASPYVWRDQQARVGREEDRNRGGTSRG</sequence>
<keyword evidence="4" id="KW-1185">Reference proteome</keyword>
<proteinExistence type="predicted"/>
<organism evidence="3 4">
    <name type="scientific">Sandaracinus amylolyticus</name>
    <dbReference type="NCBI Taxonomy" id="927083"/>
    <lineage>
        <taxon>Bacteria</taxon>
        <taxon>Pseudomonadati</taxon>
        <taxon>Myxococcota</taxon>
        <taxon>Polyangia</taxon>
        <taxon>Polyangiales</taxon>
        <taxon>Sandaracinaceae</taxon>
        <taxon>Sandaracinus</taxon>
    </lineage>
</organism>
<reference evidence="3 4" key="1">
    <citation type="submission" date="2015-03" db="EMBL/GenBank/DDBJ databases">
        <title>Genome assembly of Sandaracinus amylolyticus DSM 53668.</title>
        <authorList>
            <person name="Sharma G."/>
            <person name="Subramanian S."/>
        </authorList>
    </citation>
    <scope>NUCLEOTIDE SEQUENCE [LARGE SCALE GENOMIC DNA]</scope>
    <source>
        <strain evidence="3 4">DSM 53668</strain>
    </source>
</reference>
<evidence type="ECO:0000313" key="4">
    <source>
        <dbReference type="Proteomes" id="UP000034883"/>
    </source>
</evidence>
<feature type="region of interest" description="Disordered" evidence="2">
    <location>
        <begin position="119"/>
        <end position="163"/>
    </location>
</feature>
<feature type="coiled-coil region" evidence="1">
    <location>
        <begin position="81"/>
        <end position="108"/>
    </location>
</feature>
<dbReference type="OrthoDB" id="5511888at2"/>
<dbReference type="STRING" id="927083.DB32_003223"/>
<dbReference type="RefSeq" id="WP_053233284.1">
    <property type="nucleotide sequence ID" value="NZ_CP011125.1"/>
</dbReference>
<keyword evidence="1" id="KW-0175">Coiled coil</keyword>
<dbReference type="InterPro" id="IPR009752">
    <property type="entry name" value="Phage_Mu_GpJ"/>
</dbReference>
<evidence type="ECO:0000256" key="1">
    <source>
        <dbReference type="SAM" id="Coils"/>
    </source>
</evidence>